<dbReference type="Proteomes" id="UP000324222">
    <property type="component" value="Unassembled WGS sequence"/>
</dbReference>
<keyword evidence="1" id="KW-0472">Membrane</keyword>
<sequence>MTSPGLARKSCSRDFLRTALRGDRMVVLVLVVVVMVVLVVVAVGAVSRVLRKSNASNEWLQCQWRRMITMTLCHAVAVVL</sequence>
<evidence type="ECO:0000256" key="1">
    <source>
        <dbReference type="SAM" id="Phobius"/>
    </source>
</evidence>
<comment type="caution">
    <text evidence="2">The sequence shown here is derived from an EMBL/GenBank/DDBJ whole genome shotgun (WGS) entry which is preliminary data.</text>
</comment>
<protein>
    <submittedName>
        <fullName evidence="2">Uncharacterized protein</fullName>
    </submittedName>
</protein>
<dbReference type="EMBL" id="VSRR010011567">
    <property type="protein sequence ID" value="MPC53365.1"/>
    <property type="molecule type" value="Genomic_DNA"/>
</dbReference>
<keyword evidence="1" id="KW-1133">Transmembrane helix</keyword>
<feature type="transmembrane region" description="Helical" evidence="1">
    <location>
        <begin position="25"/>
        <end position="46"/>
    </location>
</feature>
<keyword evidence="3" id="KW-1185">Reference proteome</keyword>
<reference evidence="2 3" key="1">
    <citation type="submission" date="2019-05" db="EMBL/GenBank/DDBJ databases">
        <title>Another draft genome of Portunus trituberculatus and its Hox gene families provides insights of decapod evolution.</title>
        <authorList>
            <person name="Jeong J.-H."/>
            <person name="Song I."/>
            <person name="Kim S."/>
            <person name="Choi T."/>
            <person name="Kim D."/>
            <person name="Ryu S."/>
            <person name="Kim W."/>
        </authorList>
    </citation>
    <scope>NUCLEOTIDE SEQUENCE [LARGE SCALE GENOMIC DNA]</scope>
    <source>
        <tissue evidence="2">Muscle</tissue>
    </source>
</reference>
<evidence type="ECO:0000313" key="2">
    <source>
        <dbReference type="EMBL" id="MPC53365.1"/>
    </source>
</evidence>
<accession>A0A5B7G7G9</accession>
<gene>
    <name evidence="2" type="ORF">E2C01_047254</name>
</gene>
<dbReference type="AlphaFoldDB" id="A0A5B7G7G9"/>
<keyword evidence="1" id="KW-0812">Transmembrane</keyword>
<proteinExistence type="predicted"/>
<organism evidence="2 3">
    <name type="scientific">Portunus trituberculatus</name>
    <name type="common">Swimming crab</name>
    <name type="synonym">Neptunus trituberculatus</name>
    <dbReference type="NCBI Taxonomy" id="210409"/>
    <lineage>
        <taxon>Eukaryota</taxon>
        <taxon>Metazoa</taxon>
        <taxon>Ecdysozoa</taxon>
        <taxon>Arthropoda</taxon>
        <taxon>Crustacea</taxon>
        <taxon>Multicrustacea</taxon>
        <taxon>Malacostraca</taxon>
        <taxon>Eumalacostraca</taxon>
        <taxon>Eucarida</taxon>
        <taxon>Decapoda</taxon>
        <taxon>Pleocyemata</taxon>
        <taxon>Brachyura</taxon>
        <taxon>Eubrachyura</taxon>
        <taxon>Portunoidea</taxon>
        <taxon>Portunidae</taxon>
        <taxon>Portuninae</taxon>
        <taxon>Portunus</taxon>
    </lineage>
</organism>
<evidence type="ECO:0000313" key="3">
    <source>
        <dbReference type="Proteomes" id="UP000324222"/>
    </source>
</evidence>
<name>A0A5B7G7G9_PORTR</name>